<evidence type="ECO:0000313" key="1">
    <source>
        <dbReference type="EMBL" id="OLQ88272.1"/>
    </source>
</evidence>
<dbReference type="RefSeq" id="WP_075709439.1">
    <property type="nucleotide sequence ID" value="NZ_MJMJ01000023.1"/>
</dbReference>
<gene>
    <name evidence="1" type="ORF">BIY22_08900</name>
</gene>
<organism evidence="1 2">
    <name type="scientific">Vibrio panuliri</name>
    <dbReference type="NCBI Taxonomy" id="1381081"/>
    <lineage>
        <taxon>Bacteria</taxon>
        <taxon>Pseudomonadati</taxon>
        <taxon>Pseudomonadota</taxon>
        <taxon>Gammaproteobacteria</taxon>
        <taxon>Vibrionales</taxon>
        <taxon>Vibrionaceae</taxon>
        <taxon>Vibrio</taxon>
    </lineage>
</organism>
<evidence type="ECO:0000313" key="2">
    <source>
        <dbReference type="Proteomes" id="UP000186313"/>
    </source>
</evidence>
<accession>A0A1Q9HEW2</accession>
<dbReference type="AlphaFoldDB" id="A0A1Q9HEW2"/>
<reference evidence="1 2" key="1">
    <citation type="submission" date="2016-09" db="EMBL/GenBank/DDBJ databases">
        <title>Genomic Taxonomy of the Vibrionaceae.</title>
        <authorList>
            <person name="Gonzalez-Castillo A."/>
            <person name="Gomez-Gil B."/>
            <person name="Enciso-Ibarra K."/>
        </authorList>
    </citation>
    <scope>NUCLEOTIDE SEQUENCE [LARGE SCALE GENOMIC DNA]</scope>
    <source>
        <strain evidence="1 2">CAIM 703</strain>
    </source>
</reference>
<sequence>MKPEVYRICSNTNCELQNKEVLLEQAEDKWFYASPFCEKCHHGAALRWFYNGIEANSSEEFYAKVNGLAKEFHLLRKLIDKNAADSEDIERHKEILSKIDGLECTGCGQKLIHHEH</sequence>
<protein>
    <submittedName>
        <fullName evidence="1">Uncharacterized protein</fullName>
    </submittedName>
</protein>
<proteinExistence type="predicted"/>
<dbReference type="EMBL" id="MJMJ01000023">
    <property type="protein sequence ID" value="OLQ88272.1"/>
    <property type="molecule type" value="Genomic_DNA"/>
</dbReference>
<dbReference type="Proteomes" id="UP000186313">
    <property type="component" value="Unassembled WGS sequence"/>
</dbReference>
<comment type="caution">
    <text evidence="1">The sequence shown here is derived from an EMBL/GenBank/DDBJ whole genome shotgun (WGS) entry which is preliminary data.</text>
</comment>
<name>A0A1Q9HEW2_9VIBR</name>